<dbReference type="AlphaFoldDB" id="A0A6M3LE72"/>
<accession>A0A6M3LE72</accession>
<organism evidence="1">
    <name type="scientific">viral metagenome</name>
    <dbReference type="NCBI Taxonomy" id="1070528"/>
    <lineage>
        <taxon>unclassified sequences</taxon>
        <taxon>metagenomes</taxon>
        <taxon>organismal metagenomes</taxon>
    </lineage>
</organism>
<name>A0A6M3LE72_9ZZZZ</name>
<protein>
    <submittedName>
        <fullName evidence="1">Uncharacterized protein</fullName>
    </submittedName>
</protein>
<gene>
    <name evidence="1" type="ORF">MM415B04240_0006</name>
</gene>
<dbReference type="EMBL" id="MT143147">
    <property type="protein sequence ID" value="QJA93416.1"/>
    <property type="molecule type" value="Genomic_DNA"/>
</dbReference>
<sequence>MPKKLLKCIADVMATGKDKSTAIAICVKSTGLKMEKDELDKMLKEKGIVEGVSNKSWAKVNKSKLPSSAFLIVGDPEKKSTWKLPYKEENGDVNLGALRAIAAAVAGARTGKPMTIPTEVKTKIEKLLKQYKIGQYANESAEDVSYFESELAKLNFLETIKEENTTIGFYEYRRT</sequence>
<evidence type="ECO:0000313" key="1">
    <source>
        <dbReference type="EMBL" id="QJA93416.1"/>
    </source>
</evidence>
<proteinExistence type="predicted"/>
<reference evidence="1" key="1">
    <citation type="submission" date="2020-03" db="EMBL/GenBank/DDBJ databases">
        <title>The deep terrestrial virosphere.</title>
        <authorList>
            <person name="Holmfeldt K."/>
            <person name="Nilsson E."/>
            <person name="Simone D."/>
            <person name="Lopez-Fernandez M."/>
            <person name="Wu X."/>
            <person name="de Brujin I."/>
            <person name="Lundin D."/>
            <person name="Andersson A."/>
            <person name="Bertilsson S."/>
            <person name="Dopson M."/>
        </authorList>
    </citation>
    <scope>NUCLEOTIDE SEQUENCE</scope>
    <source>
        <strain evidence="1">MM415B04240</strain>
    </source>
</reference>